<name>A0ABY0UWZ6_PSECE</name>
<dbReference type="Gene3D" id="3.90.1300.10">
    <property type="entry name" value="Amidase signature (AS) domain"/>
    <property type="match status" value="1"/>
</dbReference>
<reference evidence="1 2" key="1">
    <citation type="submission" date="2016-10" db="EMBL/GenBank/DDBJ databases">
        <authorList>
            <person name="Varghese N."/>
            <person name="Submissions S."/>
        </authorList>
    </citation>
    <scope>NUCLEOTIDE SEQUENCE [LARGE SCALE GENOMIC DNA]</scope>
    <source>
        <strain evidence="1 2">BS2981</strain>
    </source>
</reference>
<dbReference type="Proteomes" id="UP000199576">
    <property type="component" value="Chromosome I"/>
</dbReference>
<organism evidence="1 2">
    <name type="scientific">Pseudomonas cedrina</name>
    <dbReference type="NCBI Taxonomy" id="651740"/>
    <lineage>
        <taxon>Bacteria</taxon>
        <taxon>Pseudomonadati</taxon>
        <taxon>Pseudomonadota</taxon>
        <taxon>Gammaproteobacteria</taxon>
        <taxon>Pseudomonadales</taxon>
        <taxon>Pseudomonadaceae</taxon>
        <taxon>Pseudomonas</taxon>
    </lineage>
</organism>
<keyword evidence="2" id="KW-1185">Reference proteome</keyword>
<evidence type="ECO:0000313" key="1">
    <source>
        <dbReference type="EMBL" id="SDT30612.1"/>
    </source>
</evidence>
<evidence type="ECO:0000313" key="2">
    <source>
        <dbReference type="Proteomes" id="UP000199576"/>
    </source>
</evidence>
<accession>A0ABY0UWZ6</accession>
<dbReference type="InterPro" id="IPR036928">
    <property type="entry name" value="AS_sf"/>
</dbReference>
<sequence length="266" mass="28505">MIPGKSLAVAQGFMESKCTKYWRAGIPCPAGEPASVLAALSGLAAMSSDPASPRAIAFGVDPHTPGKPETSVPIPGYDAPGLPLKPLRDPSLSLIALGGVDPSGPVMVEVPLVQNNTSFTGSHAVRGRRVGFAERFVDAQEQEMIEHNPSFLRALDVLRRAGAELVPVHAHRANHTPHARNEIDELAREYRLDALVSDSRSSAFHGACASDCPGVGEPLEDGATLWFYGARWAKDWLASLVQEYRSVHRLMGPHQKPPAALNYPTP</sequence>
<proteinExistence type="predicted"/>
<protein>
    <submittedName>
        <fullName evidence="1">Uncharacterized protein</fullName>
    </submittedName>
</protein>
<gene>
    <name evidence="1" type="ORF">SAMN04490182_4032</name>
</gene>
<dbReference type="EMBL" id="LT629753">
    <property type="protein sequence ID" value="SDT30612.1"/>
    <property type="molecule type" value="Genomic_DNA"/>
</dbReference>